<keyword evidence="10 18" id="KW-1278">Translocase</keyword>
<comment type="subcellular location">
    <subcellularLocation>
        <location evidence="2 18">Mitochondrion inner membrane</location>
        <topology evidence="2 18">Multi-pass membrane protein</topology>
    </subcellularLocation>
</comment>
<feature type="transmembrane region" description="Helical" evidence="18">
    <location>
        <begin position="277"/>
        <end position="298"/>
    </location>
</feature>
<comment type="similarity">
    <text evidence="3 18">Belongs to the complex I subunit 2 family.</text>
</comment>
<keyword evidence="13 18" id="KW-0520">NAD</keyword>
<evidence type="ECO:0000256" key="9">
    <source>
        <dbReference type="ARBA" id="ARBA00022792"/>
    </source>
</evidence>
<keyword evidence="15 18" id="KW-0496">Mitochondrion</keyword>
<evidence type="ECO:0000256" key="7">
    <source>
        <dbReference type="ARBA" id="ARBA00022660"/>
    </source>
</evidence>
<organism evidence="20">
    <name type="scientific">Pristaulacus compressus</name>
    <dbReference type="NCBI Taxonomy" id="1414807"/>
    <lineage>
        <taxon>Eukaryota</taxon>
        <taxon>Metazoa</taxon>
        <taxon>Ecdysozoa</taxon>
        <taxon>Arthropoda</taxon>
        <taxon>Hexapoda</taxon>
        <taxon>Insecta</taxon>
        <taxon>Pterygota</taxon>
        <taxon>Neoptera</taxon>
        <taxon>Endopterygota</taxon>
        <taxon>Hymenoptera</taxon>
        <taxon>Apocrita</taxon>
        <taxon>Evanioidea</taxon>
        <taxon>Aulacidae</taxon>
        <taxon>Pristaulacus</taxon>
    </lineage>
</organism>
<accession>U5TTZ0</accession>
<evidence type="ECO:0000256" key="15">
    <source>
        <dbReference type="ARBA" id="ARBA00023128"/>
    </source>
</evidence>
<dbReference type="PRINTS" id="PR01436">
    <property type="entry name" value="NADHDHGNASE2"/>
</dbReference>
<geneLocation type="mitochondrion" evidence="20"/>
<dbReference type="GO" id="GO:0005743">
    <property type="term" value="C:mitochondrial inner membrane"/>
    <property type="evidence" value="ECO:0007669"/>
    <property type="project" value="UniProtKB-SubCell"/>
</dbReference>
<evidence type="ECO:0000256" key="13">
    <source>
        <dbReference type="ARBA" id="ARBA00023027"/>
    </source>
</evidence>
<keyword evidence="9 18" id="KW-0999">Mitochondrion inner membrane</keyword>
<feature type="transmembrane region" description="Helical" evidence="18">
    <location>
        <begin position="240"/>
        <end position="265"/>
    </location>
</feature>
<keyword evidence="16 18" id="KW-0472">Membrane</keyword>
<evidence type="ECO:0000256" key="10">
    <source>
        <dbReference type="ARBA" id="ARBA00022967"/>
    </source>
</evidence>
<reference evidence="20" key="1">
    <citation type="journal article" date="2013" name="Mitochondrial DNA">
        <title>Rearrangement of the nad1 gene in Pristaulacus compressus (Spinola) (Hymenoptera: Evanioidea: Aulacidae) mitochondrial genome.</title>
        <authorList>
            <person name="Wei S.J."/>
            <person name="Wu Q.L."/>
            <person name="van Achterberg K."/>
            <person name="Chen X.X."/>
        </authorList>
    </citation>
    <scope>NUCLEOTIDE SEQUENCE</scope>
</reference>
<evidence type="ECO:0000256" key="11">
    <source>
        <dbReference type="ARBA" id="ARBA00022982"/>
    </source>
</evidence>
<feature type="transmembrane region" description="Helical" evidence="18">
    <location>
        <begin position="319"/>
        <end position="343"/>
    </location>
</feature>
<dbReference type="RefSeq" id="YP_008815716.1">
    <property type="nucleotide sequence ID" value="NC_022849.1"/>
</dbReference>
<dbReference type="EMBL" id="KF500406">
    <property type="protein sequence ID" value="AGZ13111.1"/>
    <property type="molecule type" value="Genomic_DNA"/>
</dbReference>
<gene>
    <name evidence="20" type="primary">ND2</name>
</gene>
<comment type="function">
    <text evidence="18">Core subunit of the mitochondrial membrane respiratory chain NADH dehydrogenase (Complex I) which catalyzes electron transfer from NADH through the respiratory chain, using ubiquinone as an electron acceptor. Essential for the catalytic activity and assembly of complex I.</text>
</comment>
<comment type="catalytic activity">
    <reaction evidence="17 18">
        <text>a ubiquinone + NADH + 5 H(+)(in) = a ubiquinol + NAD(+) + 4 H(+)(out)</text>
        <dbReference type="Rhea" id="RHEA:29091"/>
        <dbReference type="Rhea" id="RHEA-COMP:9565"/>
        <dbReference type="Rhea" id="RHEA-COMP:9566"/>
        <dbReference type="ChEBI" id="CHEBI:15378"/>
        <dbReference type="ChEBI" id="CHEBI:16389"/>
        <dbReference type="ChEBI" id="CHEBI:17976"/>
        <dbReference type="ChEBI" id="CHEBI:57540"/>
        <dbReference type="ChEBI" id="CHEBI:57945"/>
        <dbReference type="EC" id="7.1.1.2"/>
    </reaction>
</comment>
<proteinExistence type="inferred from homology"/>
<keyword evidence="12 18" id="KW-1133">Transmembrane helix</keyword>
<dbReference type="InterPro" id="IPR050175">
    <property type="entry name" value="Complex_I_Subunit_2"/>
</dbReference>
<feature type="transmembrane region" description="Helical" evidence="18">
    <location>
        <begin position="135"/>
        <end position="160"/>
    </location>
</feature>
<dbReference type="AlphaFoldDB" id="U5TTZ0"/>
<sequence>MFFSMYMNLIFIPILILSPILCISSNNWLSMWISLELNMLSFIPLLIFNKKFSNDSLILCFLIQSLSSSIFLLSLLYFFFQFNYLEKFLFLIFNKLILLSLFLKLGIFPFHFWFIKLIKSSSWMNCFIITSFQKIIPMIILFNIFIHYIMFFPLIIFSSFMSMFLSFNMMNLRSILGYSSINHTSWMLTSIPFNKLFWMFYLIFYSIILFSLINLFNMFNLNYINQMNLIFKLNKNLMKIIIFFNLISLGGMPPFLGFLSKWLIINLSLNFNLHSQIFLLILCSLSFLYIYISIFINMMMMNFSINFSISMNFFLKMNYINLNLTKFVFMFLSMYIFLFFLFLF</sequence>
<evidence type="ECO:0000256" key="17">
    <source>
        <dbReference type="ARBA" id="ARBA00049551"/>
    </source>
</evidence>
<evidence type="ECO:0000256" key="8">
    <source>
        <dbReference type="ARBA" id="ARBA00022692"/>
    </source>
</evidence>
<evidence type="ECO:0000256" key="4">
    <source>
        <dbReference type="ARBA" id="ARBA00012944"/>
    </source>
</evidence>
<keyword evidence="14 18" id="KW-0830">Ubiquinone</keyword>
<evidence type="ECO:0000256" key="18">
    <source>
        <dbReference type="RuleBase" id="RU003403"/>
    </source>
</evidence>
<evidence type="ECO:0000256" key="14">
    <source>
        <dbReference type="ARBA" id="ARBA00023075"/>
    </source>
</evidence>
<feature type="transmembrane region" description="Helical" evidence="18">
    <location>
        <begin position="32"/>
        <end position="49"/>
    </location>
</feature>
<dbReference type="InterPro" id="IPR003917">
    <property type="entry name" value="NADH_UbQ_OxRdtase_chain2"/>
</dbReference>
<evidence type="ECO:0000256" key="6">
    <source>
        <dbReference type="ARBA" id="ARBA00022448"/>
    </source>
</evidence>
<evidence type="ECO:0000313" key="20">
    <source>
        <dbReference type="EMBL" id="AGZ13111.1"/>
    </source>
</evidence>
<dbReference type="GO" id="GO:0008137">
    <property type="term" value="F:NADH dehydrogenase (ubiquinone) activity"/>
    <property type="evidence" value="ECO:0007669"/>
    <property type="project" value="UniProtKB-EC"/>
</dbReference>
<comment type="function">
    <text evidence="1">Core subunit of the mitochondrial membrane respiratory chain NADH dehydrogenase (Complex I) that is believed to belong to the minimal assembly required for catalysis. Complex I functions in the transfer of electrons from NADH to the respiratory chain. The immediate electron acceptor for the enzyme is believed to be ubiquinone.</text>
</comment>
<dbReference type="GeneID" id="17674994"/>
<dbReference type="PANTHER" id="PTHR46552:SF1">
    <property type="entry name" value="NADH-UBIQUINONE OXIDOREDUCTASE CHAIN 2"/>
    <property type="match status" value="1"/>
</dbReference>
<evidence type="ECO:0000256" key="12">
    <source>
        <dbReference type="ARBA" id="ARBA00022989"/>
    </source>
</evidence>
<dbReference type="EC" id="7.1.1.2" evidence="4 18"/>
<evidence type="ECO:0000256" key="1">
    <source>
        <dbReference type="ARBA" id="ARBA00003257"/>
    </source>
</evidence>
<evidence type="ECO:0000256" key="2">
    <source>
        <dbReference type="ARBA" id="ARBA00004448"/>
    </source>
</evidence>
<dbReference type="InterPro" id="IPR001750">
    <property type="entry name" value="ND/Mrp_TM"/>
</dbReference>
<dbReference type="Pfam" id="PF00361">
    <property type="entry name" value="Proton_antipo_M"/>
    <property type="match status" value="1"/>
</dbReference>
<keyword evidence="6" id="KW-0813">Transport</keyword>
<keyword evidence="11 18" id="KW-0249">Electron transport</keyword>
<feature type="domain" description="NADH:quinone oxidoreductase/Mrp antiporter transmembrane" evidence="19">
    <location>
        <begin position="25"/>
        <end position="279"/>
    </location>
</feature>
<evidence type="ECO:0000259" key="19">
    <source>
        <dbReference type="Pfam" id="PF00361"/>
    </source>
</evidence>
<feature type="transmembrane region" description="Helical" evidence="18">
    <location>
        <begin position="56"/>
        <end position="80"/>
    </location>
</feature>
<evidence type="ECO:0000256" key="16">
    <source>
        <dbReference type="ARBA" id="ARBA00023136"/>
    </source>
</evidence>
<keyword evidence="8 18" id="KW-0812">Transmembrane</keyword>
<protein>
    <recommendedName>
        <fullName evidence="5 18">NADH-ubiquinone oxidoreductase chain 2</fullName>
        <ecNumber evidence="4 18">7.1.1.2</ecNumber>
    </recommendedName>
</protein>
<name>U5TTZ0_9HYME</name>
<evidence type="ECO:0000256" key="5">
    <source>
        <dbReference type="ARBA" id="ARBA00021008"/>
    </source>
</evidence>
<keyword evidence="7 18" id="KW-0679">Respiratory chain</keyword>
<dbReference type="PANTHER" id="PTHR46552">
    <property type="entry name" value="NADH-UBIQUINONE OXIDOREDUCTASE CHAIN 2"/>
    <property type="match status" value="1"/>
</dbReference>
<dbReference type="GO" id="GO:0006120">
    <property type="term" value="P:mitochondrial electron transport, NADH to ubiquinone"/>
    <property type="evidence" value="ECO:0007669"/>
    <property type="project" value="InterPro"/>
</dbReference>
<feature type="transmembrane region" description="Helical" evidence="18">
    <location>
        <begin position="196"/>
        <end position="219"/>
    </location>
</feature>
<feature type="transmembrane region" description="Helical" evidence="18">
    <location>
        <begin position="92"/>
        <end position="114"/>
    </location>
</feature>
<evidence type="ECO:0000256" key="3">
    <source>
        <dbReference type="ARBA" id="ARBA00007012"/>
    </source>
</evidence>